<reference evidence="6 7" key="1">
    <citation type="journal article" date="2011" name="Stand. Genomic Sci.">
        <title>Complete genome sequence of Desulfobulbus propionicus type strain (1pr3).</title>
        <authorList>
            <person name="Pagani I."/>
            <person name="Lapidus A."/>
            <person name="Nolan M."/>
            <person name="Lucas S."/>
            <person name="Hammon N."/>
            <person name="Deshpande S."/>
            <person name="Cheng J.F."/>
            <person name="Chertkov O."/>
            <person name="Davenport K."/>
            <person name="Tapia R."/>
            <person name="Han C."/>
            <person name="Goodwin L."/>
            <person name="Pitluck S."/>
            <person name="Liolios K."/>
            <person name="Mavromatis K."/>
            <person name="Ivanova N."/>
            <person name="Mikhailova N."/>
            <person name="Pati A."/>
            <person name="Chen A."/>
            <person name="Palaniappan K."/>
            <person name="Land M."/>
            <person name="Hauser L."/>
            <person name="Chang Y.J."/>
            <person name="Jeffries C.D."/>
            <person name="Detter J.C."/>
            <person name="Brambilla E."/>
            <person name="Kannan K.P."/>
            <person name="Djao O.D."/>
            <person name="Rohde M."/>
            <person name="Pukall R."/>
            <person name="Spring S."/>
            <person name="Goker M."/>
            <person name="Sikorski J."/>
            <person name="Woyke T."/>
            <person name="Bristow J."/>
            <person name="Eisen J.A."/>
            <person name="Markowitz V."/>
            <person name="Hugenholtz P."/>
            <person name="Kyrpides N.C."/>
            <person name="Klenk H.P."/>
        </authorList>
    </citation>
    <scope>NUCLEOTIDE SEQUENCE [LARGE SCALE GENOMIC DNA]</scope>
    <source>
        <strain evidence="7">ATCC 33891 / DSM 2032 / 1pr3</strain>
    </source>
</reference>
<dbReference type="InterPro" id="IPR059052">
    <property type="entry name" value="HH_YbhG-like"/>
</dbReference>
<feature type="coiled-coil region" evidence="3">
    <location>
        <begin position="169"/>
        <end position="222"/>
    </location>
</feature>
<dbReference type="Gene3D" id="2.40.30.170">
    <property type="match status" value="1"/>
</dbReference>
<dbReference type="SUPFAM" id="SSF111369">
    <property type="entry name" value="HlyD-like secretion proteins"/>
    <property type="match status" value="2"/>
</dbReference>
<name>A0A7U3YN18_DESPD</name>
<sequence length="362" mass="39497">MTAKQIVDCMAQMKRRAPLSIASPYRFLLLGLVCCCLLGASACSDQGEEQGNGPLTLYGNVDIREVQLAFQDAGRILHLHVDEGALVKKGQVVAELDPARFRMEVDRLKGEVEAQTRQLERLRTGSRPQEIGKARAAVESARATLREAELILARKQSLLVTNRISQQEIDSAKARVQTLQAGLKTAEQELSLTIEGPRREDIAAAEATLTALQSARELAQQRLVDSRLLASADGVIRNRILEPGAMAAAGAPVLTLALNDPLWIRAYISEPDLGKIREGMPAQVQTDSQPKKIYKGWVGFISSTAEFTPKTVETTELRTKLVYRARIFACDPDQELRLGMPVTVIIDPANAAVHGGGSPRCE</sequence>
<evidence type="ECO:0000256" key="3">
    <source>
        <dbReference type="SAM" id="Coils"/>
    </source>
</evidence>
<evidence type="ECO:0000313" key="7">
    <source>
        <dbReference type="Proteomes" id="UP000006365"/>
    </source>
</evidence>
<dbReference type="InterPro" id="IPR058636">
    <property type="entry name" value="Beta-barrel_YknX"/>
</dbReference>
<evidence type="ECO:0000256" key="1">
    <source>
        <dbReference type="ARBA" id="ARBA00004196"/>
    </source>
</evidence>
<dbReference type="Pfam" id="PF25881">
    <property type="entry name" value="HH_YBHG"/>
    <property type="match status" value="1"/>
</dbReference>
<proteinExistence type="predicted"/>
<comment type="subcellular location">
    <subcellularLocation>
        <location evidence="1">Cell envelope</location>
    </subcellularLocation>
</comment>
<gene>
    <name evidence="6" type="ordered locus">Despr_2259</name>
</gene>
<dbReference type="EMBL" id="CP002364">
    <property type="protein sequence ID" value="ADW18403.1"/>
    <property type="molecule type" value="Genomic_DNA"/>
</dbReference>
<feature type="domain" description="YbhG-like alpha-helical hairpin" evidence="4">
    <location>
        <begin position="101"/>
        <end position="217"/>
    </location>
</feature>
<dbReference type="Gene3D" id="2.40.50.100">
    <property type="match status" value="1"/>
</dbReference>
<dbReference type="Gene3D" id="1.10.287.470">
    <property type="entry name" value="Helix hairpin bin"/>
    <property type="match status" value="1"/>
</dbReference>
<dbReference type="Pfam" id="PF25990">
    <property type="entry name" value="Beta-barrel_YknX"/>
    <property type="match status" value="1"/>
</dbReference>
<evidence type="ECO:0000259" key="4">
    <source>
        <dbReference type="Pfam" id="PF25881"/>
    </source>
</evidence>
<organism evidence="6 7">
    <name type="scientific">Desulfobulbus propionicus (strain ATCC 33891 / DSM 2032 / VKM B-1956 / 1pr3)</name>
    <dbReference type="NCBI Taxonomy" id="577650"/>
    <lineage>
        <taxon>Bacteria</taxon>
        <taxon>Pseudomonadati</taxon>
        <taxon>Thermodesulfobacteriota</taxon>
        <taxon>Desulfobulbia</taxon>
        <taxon>Desulfobulbales</taxon>
        <taxon>Desulfobulbaceae</taxon>
        <taxon>Desulfobulbus</taxon>
    </lineage>
</organism>
<accession>A0A7U3YN18</accession>
<evidence type="ECO:0000259" key="5">
    <source>
        <dbReference type="Pfam" id="PF25990"/>
    </source>
</evidence>
<dbReference type="AlphaFoldDB" id="A0A7U3YN18"/>
<evidence type="ECO:0000313" key="6">
    <source>
        <dbReference type="EMBL" id="ADW18403.1"/>
    </source>
</evidence>
<keyword evidence="2 3" id="KW-0175">Coiled coil</keyword>
<feature type="domain" description="YknX-like beta-barrel" evidence="5">
    <location>
        <begin position="264"/>
        <end position="346"/>
    </location>
</feature>
<dbReference type="KEGG" id="dpr:Despr_2259"/>
<dbReference type="GO" id="GO:0030313">
    <property type="term" value="C:cell envelope"/>
    <property type="evidence" value="ECO:0007669"/>
    <property type="project" value="UniProtKB-SubCell"/>
</dbReference>
<protein>
    <submittedName>
        <fullName evidence="6">Secretion protein HlyD family protein</fullName>
    </submittedName>
</protein>
<dbReference type="PANTHER" id="PTHR32347">
    <property type="entry name" value="EFFLUX SYSTEM COMPONENT YKNX-RELATED"/>
    <property type="match status" value="1"/>
</dbReference>
<dbReference type="PANTHER" id="PTHR32347:SF29">
    <property type="entry name" value="UPF0194 MEMBRANE PROTEIN YBHG"/>
    <property type="match status" value="1"/>
</dbReference>
<dbReference type="InterPro" id="IPR050465">
    <property type="entry name" value="UPF0194_transport"/>
</dbReference>
<dbReference type="Proteomes" id="UP000006365">
    <property type="component" value="Chromosome"/>
</dbReference>
<evidence type="ECO:0000256" key="2">
    <source>
        <dbReference type="ARBA" id="ARBA00023054"/>
    </source>
</evidence>
<keyword evidence="7" id="KW-1185">Reference proteome</keyword>